<dbReference type="InterPro" id="IPR009647">
    <property type="entry name" value="PBP_C"/>
</dbReference>
<dbReference type="GO" id="GO:0030288">
    <property type="term" value="C:outer membrane-bounded periplasmic space"/>
    <property type="evidence" value="ECO:0007669"/>
    <property type="project" value="TreeGrafter"/>
</dbReference>
<dbReference type="Gene3D" id="1.10.3810.10">
    <property type="entry name" value="Biosynthetic peptidoglycan transglycosylase-like"/>
    <property type="match status" value="1"/>
</dbReference>
<keyword evidence="8" id="KW-0378">Hydrolase</keyword>
<dbReference type="Gene3D" id="3.40.710.10">
    <property type="entry name" value="DD-peptidase/beta-lactamase superfamily"/>
    <property type="match status" value="1"/>
</dbReference>
<dbReference type="Pfam" id="PF00912">
    <property type="entry name" value="Transgly"/>
    <property type="match status" value="1"/>
</dbReference>
<dbReference type="GO" id="GO:0004180">
    <property type="term" value="F:carboxypeptidase activity"/>
    <property type="evidence" value="ECO:0007669"/>
    <property type="project" value="UniProtKB-KW"/>
</dbReference>
<evidence type="ECO:0000259" key="14">
    <source>
        <dbReference type="Pfam" id="PF06832"/>
    </source>
</evidence>
<protein>
    <recommendedName>
        <fullName evidence="10">peptidoglycan glycosyltransferase</fullName>
        <ecNumber evidence="10">2.4.99.28</ecNumber>
    </recommendedName>
</protein>
<dbReference type="Proteomes" id="UP000294575">
    <property type="component" value="Unassembled WGS sequence"/>
</dbReference>
<dbReference type="RefSeq" id="WP_101495876.1">
    <property type="nucleotide sequence ID" value="NZ_LNJZ01000003.1"/>
</dbReference>
<dbReference type="NCBIfam" id="TIGR02073">
    <property type="entry name" value="PBP_1c"/>
    <property type="match status" value="1"/>
</dbReference>
<dbReference type="GO" id="GO:0006508">
    <property type="term" value="P:proteolysis"/>
    <property type="evidence" value="ECO:0007669"/>
    <property type="project" value="UniProtKB-KW"/>
</dbReference>
<evidence type="ECO:0000256" key="1">
    <source>
        <dbReference type="ARBA" id="ARBA00004752"/>
    </source>
</evidence>
<dbReference type="Pfam" id="PF06832">
    <property type="entry name" value="BiPBP_C"/>
    <property type="match status" value="1"/>
</dbReference>
<dbReference type="AlphaFoldDB" id="A0A4R6TU50"/>
<dbReference type="PANTHER" id="PTHR32282">
    <property type="entry name" value="BINDING PROTEIN TRANSPEPTIDASE, PUTATIVE-RELATED"/>
    <property type="match status" value="1"/>
</dbReference>
<evidence type="ECO:0000256" key="5">
    <source>
        <dbReference type="ARBA" id="ARBA00022670"/>
    </source>
</evidence>
<evidence type="ECO:0000256" key="7">
    <source>
        <dbReference type="ARBA" id="ARBA00022679"/>
    </source>
</evidence>
<evidence type="ECO:0000256" key="6">
    <source>
        <dbReference type="ARBA" id="ARBA00022676"/>
    </source>
</evidence>
<dbReference type="GO" id="GO:0008658">
    <property type="term" value="F:penicillin binding"/>
    <property type="evidence" value="ECO:0007669"/>
    <property type="project" value="InterPro"/>
</dbReference>
<dbReference type="InterPro" id="IPR001264">
    <property type="entry name" value="Glyco_trans_51"/>
</dbReference>
<keyword evidence="9" id="KW-0511">Multifunctional enzyme</keyword>
<evidence type="ECO:0000256" key="9">
    <source>
        <dbReference type="ARBA" id="ARBA00023268"/>
    </source>
</evidence>
<comment type="similarity">
    <text evidence="3">In the N-terminal section; belongs to the glycosyltransferase 51 family.</text>
</comment>
<dbReference type="EC" id="2.4.99.28" evidence="10"/>
<keyword evidence="7" id="KW-0808">Transferase</keyword>
<dbReference type="InterPro" id="IPR011815">
    <property type="entry name" value="PBP_1c"/>
</dbReference>
<evidence type="ECO:0000256" key="4">
    <source>
        <dbReference type="ARBA" id="ARBA00022645"/>
    </source>
</evidence>
<evidence type="ECO:0000313" key="15">
    <source>
        <dbReference type="EMBL" id="TDQ37230.1"/>
    </source>
</evidence>
<accession>A0A4R6TU50</accession>
<organism evidence="15 16">
    <name type="scientific">Thiopseudomonas denitrificans</name>
    <dbReference type="NCBI Taxonomy" id="1501432"/>
    <lineage>
        <taxon>Bacteria</taxon>
        <taxon>Pseudomonadati</taxon>
        <taxon>Pseudomonadota</taxon>
        <taxon>Gammaproteobacteria</taxon>
        <taxon>Pseudomonadales</taxon>
        <taxon>Pseudomonadaceae</taxon>
        <taxon>Thiopseudomonas</taxon>
    </lineage>
</organism>
<proteinExistence type="inferred from homology"/>
<comment type="caution">
    <text evidence="15">The sequence shown here is derived from an EMBL/GenBank/DDBJ whole genome shotgun (WGS) entry which is preliminary data.</text>
</comment>
<comment type="similarity">
    <text evidence="2">In the C-terminal section; belongs to the transpeptidase family.</text>
</comment>
<evidence type="ECO:0000256" key="11">
    <source>
        <dbReference type="ARBA" id="ARBA00049902"/>
    </source>
</evidence>
<dbReference type="Pfam" id="PF00905">
    <property type="entry name" value="Transpeptidase"/>
    <property type="match status" value="1"/>
</dbReference>
<sequence length="773" mass="85057">MPRLRQLPLRTALLLLLCWLLFLLADRLDPLPDVQASGAQVVLARDGQPLWRFADDEGVWRYPVTLDEVSPLYLQALLDYEDRWFYLHPGINPPALLRAAWLNLRHGRIVSGGSTLSMQVARIIEPHSRTWQGKLHQIWRTLQLEWHHSKDEILEIYLNRAPFGGTLEGVSAASWAYLSKPASELTHAEAALLAVLPQAPSRLRPDRHAQRAQAARDKLLQRLRQHATWPAQQIDEALAEEIWLAPRQEPALAPLLARRLRQPHSGRIRTTIDFALQQRLEQLLASWKHRLPPRVSAAIVVAETASMEVRAYLGSADLHDEQRSGHVDMVQAVRSPGSTLKPFLYALALEDGLIHSESLLQDVPRHHASYQPGNFARGFGGPVSASEALLNSLNLPAVQLLEHYGSQRFDARLQQAGIRLQYPGDGIPNLALILGGTGAKLEDLVSAYAALGRNGSTAPLRYQPDTPLQPRPLTTPGAAWVVQRILSGHLQPNSAEQQRRQGFAWKTGTSHGHRDALALGVGNGHVIGVWVGRPDGTPVPGQYGQVSATPLLLQVYDILAQQPGRLTGNPSQPPAVGVAAICWPGGQPLAADDGNCRRQRIAWTLDGITPPTLNLAGLSQPVWQRIWTDDKGRQVAADCQQARPTDIALWPATLEPWLPAGERRSRRLPAVNTDCPPVTQPVAGELRILGVTPGARLHLPPLRSHEELVVEFSVEGASGGLWWFLNGRPLQQTDGSTAFQHAFTRPGKQQLSVIDSNGQTALLEFSTVLPVTD</sequence>
<evidence type="ECO:0000256" key="10">
    <source>
        <dbReference type="ARBA" id="ARBA00044770"/>
    </source>
</evidence>
<dbReference type="PANTHER" id="PTHR32282:SF15">
    <property type="entry name" value="PENICILLIN-BINDING PROTEIN 1C"/>
    <property type="match status" value="1"/>
</dbReference>
<evidence type="ECO:0000313" key="16">
    <source>
        <dbReference type="Proteomes" id="UP000294575"/>
    </source>
</evidence>
<keyword evidence="6" id="KW-0328">Glycosyltransferase</keyword>
<dbReference type="InterPro" id="IPR001460">
    <property type="entry name" value="PCN-bd_Tpept"/>
</dbReference>
<feature type="domain" description="Penicillin-binding C-terminal" evidence="14">
    <location>
        <begin position="683"/>
        <end position="761"/>
    </location>
</feature>
<dbReference type="UniPathway" id="UPA00219"/>
<keyword evidence="4" id="KW-0121">Carboxypeptidase</keyword>
<evidence type="ECO:0000256" key="2">
    <source>
        <dbReference type="ARBA" id="ARBA00007090"/>
    </source>
</evidence>
<dbReference type="InterPro" id="IPR036950">
    <property type="entry name" value="PBP_transglycosylase"/>
</dbReference>
<keyword evidence="5" id="KW-0645">Protease</keyword>
<evidence type="ECO:0000259" key="13">
    <source>
        <dbReference type="Pfam" id="PF00912"/>
    </source>
</evidence>
<name>A0A4R6TU50_9GAMM</name>
<keyword evidence="16" id="KW-1185">Reference proteome</keyword>
<dbReference type="EMBL" id="SNYK01000008">
    <property type="protein sequence ID" value="TDQ37230.1"/>
    <property type="molecule type" value="Genomic_DNA"/>
</dbReference>
<dbReference type="SUPFAM" id="SSF56601">
    <property type="entry name" value="beta-lactamase/transpeptidase-like"/>
    <property type="match status" value="1"/>
</dbReference>
<feature type="domain" description="Penicillin-binding protein transpeptidase" evidence="12">
    <location>
        <begin position="298"/>
        <end position="510"/>
    </location>
</feature>
<dbReference type="InterPro" id="IPR050396">
    <property type="entry name" value="Glycosyltr_51/Transpeptidase"/>
</dbReference>
<dbReference type="InterPro" id="IPR012338">
    <property type="entry name" value="Beta-lactam/transpept-like"/>
</dbReference>
<evidence type="ECO:0000256" key="3">
    <source>
        <dbReference type="ARBA" id="ARBA00007739"/>
    </source>
</evidence>
<comment type="catalytic activity">
    <reaction evidence="11">
        <text>[GlcNAc-(1-&gt;4)-Mur2Ac(oyl-L-Ala-gamma-D-Glu-L-Lys-D-Ala-D-Ala)](n)-di-trans,octa-cis-undecaprenyl diphosphate + beta-D-GlcNAc-(1-&gt;4)-Mur2Ac(oyl-L-Ala-gamma-D-Glu-L-Lys-D-Ala-D-Ala)-di-trans,octa-cis-undecaprenyl diphosphate = [GlcNAc-(1-&gt;4)-Mur2Ac(oyl-L-Ala-gamma-D-Glu-L-Lys-D-Ala-D-Ala)](n+1)-di-trans,octa-cis-undecaprenyl diphosphate + di-trans,octa-cis-undecaprenyl diphosphate + H(+)</text>
        <dbReference type="Rhea" id="RHEA:23708"/>
        <dbReference type="Rhea" id="RHEA-COMP:9602"/>
        <dbReference type="Rhea" id="RHEA-COMP:9603"/>
        <dbReference type="ChEBI" id="CHEBI:15378"/>
        <dbReference type="ChEBI" id="CHEBI:58405"/>
        <dbReference type="ChEBI" id="CHEBI:60033"/>
        <dbReference type="ChEBI" id="CHEBI:78435"/>
        <dbReference type="EC" id="2.4.99.28"/>
    </reaction>
</comment>
<evidence type="ECO:0000256" key="8">
    <source>
        <dbReference type="ARBA" id="ARBA00022801"/>
    </source>
</evidence>
<reference evidence="15 16" key="1">
    <citation type="submission" date="2019-03" db="EMBL/GenBank/DDBJ databases">
        <title>Genomic Encyclopedia of Type Strains, Phase IV (KMG-IV): sequencing the most valuable type-strain genomes for metagenomic binning, comparative biology and taxonomic classification.</title>
        <authorList>
            <person name="Goeker M."/>
        </authorList>
    </citation>
    <scope>NUCLEOTIDE SEQUENCE [LARGE SCALE GENOMIC DNA]</scope>
    <source>
        <strain evidence="15 16">DSM 28679</strain>
    </source>
</reference>
<comment type="pathway">
    <text evidence="1">Cell wall biogenesis; peptidoglycan biosynthesis.</text>
</comment>
<dbReference type="OrthoDB" id="9766909at2"/>
<gene>
    <name evidence="15" type="ORF">DFQ45_10810</name>
</gene>
<dbReference type="InterPro" id="IPR023346">
    <property type="entry name" value="Lysozyme-like_dom_sf"/>
</dbReference>
<feature type="domain" description="Glycosyl transferase family 51" evidence="13">
    <location>
        <begin position="57"/>
        <end position="223"/>
    </location>
</feature>
<dbReference type="GO" id="GO:0008955">
    <property type="term" value="F:peptidoglycan glycosyltransferase activity"/>
    <property type="evidence" value="ECO:0007669"/>
    <property type="project" value="UniProtKB-EC"/>
</dbReference>
<evidence type="ECO:0000259" key="12">
    <source>
        <dbReference type="Pfam" id="PF00905"/>
    </source>
</evidence>
<dbReference type="SUPFAM" id="SSF53955">
    <property type="entry name" value="Lysozyme-like"/>
    <property type="match status" value="1"/>
</dbReference>
<dbReference type="GO" id="GO:0009252">
    <property type="term" value="P:peptidoglycan biosynthetic process"/>
    <property type="evidence" value="ECO:0007669"/>
    <property type="project" value="UniProtKB-UniPathway"/>
</dbReference>